<evidence type="ECO:0000313" key="3">
    <source>
        <dbReference type="Proteomes" id="UP001054252"/>
    </source>
</evidence>
<organism evidence="2 3">
    <name type="scientific">Rubroshorea leprosula</name>
    <dbReference type="NCBI Taxonomy" id="152421"/>
    <lineage>
        <taxon>Eukaryota</taxon>
        <taxon>Viridiplantae</taxon>
        <taxon>Streptophyta</taxon>
        <taxon>Embryophyta</taxon>
        <taxon>Tracheophyta</taxon>
        <taxon>Spermatophyta</taxon>
        <taxon>Magnoliopsida</taxon>
        <taxon>eudicotyledons</taxon>
        <taxon>Gunneridae</taxon>
        <taxon>Pentapetalae</taxon>
        <taxon>rosids</taxon>
        <taxon>malvids</taxon>
        <taxon>Malvales</taxon>
        <taxon>Dipterocarpaceae</taxon>
        <taxon>Rubroshorea</taxon>
    </lineage>
</organism>
<accession>A0AAV5JVV9</accession>
<name>A0AAV5JVV9_9ROSI</name>
<reference evidence="2 3" key="1">
    <citation type="journal article" date="2021" name="Commun. Biol.">
        <title>The genome of Shorea leprosula (Dipterocarpaceae) highlights the ecological relevance of drought in aseasonal tropical rainforests.</title>
        <authorList>
            <person name="Ng K.K.S."/>
            <person name="Kobayashi M.J."/>
            <person name="Fawcett J.A."/>
            <person name="Hatakeyama M."/>
            <person name="Paape T."/>
            <person name="Ng C.H."/>
            <person name="Ang C.C."/>
            <person name="Tnah L.H."/>
            <person name="Lee C.T."/>
            <person name="Nishiyama T."/>
            <person name="Sese J."/>
            <person name="O'Brien M.J."/>
            <person name="Copetti D."/>
            <person name="Mohd Noor M.I."/>
            <person name="Ong R.C."/>
            <person name="Putra M."/>
            <person name="Sireger I.Z."/>
            <person name="Indrioko S."/>
            <person name="Kosugi Y."/>
            <person name="Izuno A."/>
            <person name="Isagi Y."/>
            <person name="Lee S.L."/>
            <person name="Shimizu K.K."/>
        </authorList>
    </citation>
    <scope>NUCLEOTIDE SEQUENCE [LARGE SCALE GENOMIC DNA]</scope>
    <source>
        <strain evidence="2">214</strain>
    </source>
</reference>
<dbReference type="Proteomes" id="UP001054252">
    <property type="component" value="Unassembled WGS sequence"/>
</dbReference>
<dbReference type="EMBL" id="BPVZ01000045">
    <property type="protein sequence ID" value="GKV16501.1"/>
    <property type="molecule type" value="Genomic_DNA"/>
</dbReference>
<dbReference type="AlphaFoldDB" id="A0AAV5JVV9"/>
<evidence type="ECO:0000256" key="1">
    <source>
        <dbReference type="SAM" id="MobiDB-lite"/>
    </source>
</evidence>
<comment type="caution">
    <text evidence="2">The sequence shown here is derived from an EMBL/GenBank/DDBJ whole genome shotgun (WGS) entry which is preliminary data.</text>
</comment>
<proteinExistence type="predicted"/>
<feature type="compositionally biased region" description="Basic and acidic residues" evidence="1">
    <location>
        <begin position="8"/>
        <end position="17"/>
    </location>
</feature>
<evidence type="ECO:0000313" key="2">
    <source>
        <dbReference type="EMBL" id="GKV16501.1"/>
    </source>
</evidence>
<feature type="region of interest" description="Disordered" evidence="1">
    <location>
        <begin position="1"/>
        <end position="25"/>
    </location>
</feature>
<gene>
    <name evidence="2" type="ORF">SLEP1_g27134</name>
</gene>
<protein>
    <submittedName>
        <fullName evidence="2">Uncharacterized protein</fullName>
    </submittedName>
</protein>
<sequence>MIQNSRGRIRDCKRQKTDTNNGLHSVNDESVVAGAECSNQSNIEANAAAVMPSNGLQACDTSECLGFSIEKVVFSFSPFSPLCKMSPSELSSQESALSLQNLWFLISYFLS</sequence>
<keyword evidence="3" id="KW-1185">Reference proteome</keyword>